<keyword evidence="4" id="KW-0560">Oxidoreductase</keyword>
<protein>
    <submittedName>
        <fullName evidence="6">Nitroreductase family protein</fullName>
    </submittedName>
</protein>
<reference evidence="6" key="1">
    <citation type="submission" date="2022-07" db="EMBL/GenBank/DDBJ databases">
        <title>Faecal culturing of patients with breast cancer.</title>
        <authorList>
            <person name="Teng N.M.Y."/>
            <person name="Kiu R."/>
            <person name="Evans R."/>
            <person name="Baker D.J."/>
            <person name="Zenner C."/>
            <person name="Robinson S.D."/>
            <person name="Hall L.J."/>
        </authorList>
    </citation>
    <scope>NUCLEOTIDE SEQUENCE</scope>
    <source>
        <strain evidence="6">LH1062</strain>
    </source>
</reference>
<dbReference type="SUPFAM" id="SSF55469">
    <property type="entry name" value="FMN-dependent nitroreductase-like"/>
    <property type="match status" value="1"/>
</dbReference>
<evidence type="ECO:0000259" key="5">
    <source>
        <dbReference type="Pfam" id="PF00881"/>
    </source>
</evidence>
<accession>A0ABY5I7S6</accession>
<proteinExistence type="inferred from homology"/>
<evidence type="ECO:0000256" key="2">
    <source>
        <dbReference type="ARBA" id="ARBA00022630"/>
    </source>
</evidence>
<comment type="similarity">
    <text evidence="1">Belongs to the flavin oxidoreductase frp family.</text>
</comment>
<dbReference type="InterPro" id="IPR000415">
    <property type="entry name" value="Nitroreductase-like"/>
</dbReference>
<keyword evidence="2" id="KW-0285">Flavoprotein</keyword>
<evidence type="ECO:0000313" key="7">
    <source>
        <dbReference type="Proteomes" id="UP001060112"/>
    </source>
</evidence>
<feature type="domain" description="Nitroreductase" evidence="5">
    <location>
        <begin position="14"/>
        <end position="74"/>
    </location>
</feature>
<evidence type="ECO:0000256" key="4">
    <source>
        <dbReference type="ARBA" id="ARBA00023002"/>
    </source>
</evidence>
<dbReference type="Proteomes" id="UP001060112">
    <property type="component" value="Chromosome"/>
</dbReference>
<dbReference type="InterPro" id="IPR029479">
    <property type="entry name" value="Nitroreductase"/>
</dbReference>
<dbReference type="EMBL" id="CP101620">
    <property type="protein sequence ID" value="UTY39990.1"/>
    <property type="molecule type" value="Genomic_DNA"/>
</dbReference>
<evidence type="ECO:0000256" key="3">
    <source>
        <dbReference type="ARBA" id="ARBA00022643"/>
    </source>
</evidence>
<evidence type="ECO:0000313" key="6">
    <source>
        <dbReference type="EMBL" id="UTY39990.1"/>
    </source>
</evidence>
<organism evidence="6 7">
    <name type="scientific">Allocoprobacillus halotolerans</name>
    <dbReference type="NCBI Taxonomy" id="2944914"/>
    <lineage>
        <taxon>Bacteria</taxon>
        <taxon>Bacillati</taxon>
        <taxon>Bacillota</taxon>
        <taxon>Erysipelotrichia</taxon>
        <taxon>Erysipelotrichales</taxon>
        <taxon>Erysipelotrichaceae</taxon>
        <taxon>Allocoprobacillus</taxon>
    </lineage>
</organism>
<dbReference type="PANTHER" id="PTHR43425">
    <property type="entry name" value="OXYGEN-INSENSITIVE NADPH NITROREDUCTASE"/>
    <property type="match status" value="1"/>
</dbReference>
<dbReference type="Pfam" id="PF00881">
    <property type="entry name" value="Nitroreductase"/>
    <property type="match status" value="1"/>
</dbReference>
<keyword evidence="3" id="KW-0288">FMN</keyword>
<dbReference type="RefSeq" id="WP_290141427.1">
    <property type="nucleotide sequence ID" value="NZ_CP101620.1"/>
</dbReference>
<sequence length="156" mass="18377">MYEHYYDDVPKLEESDLILALEDSMIAAQNAVTAAWSLGIGSCYIGDILENFEIHQKLFDLPKYAIPATLVVFGKPTTQQQERQKPKRFALEDIVSVNTYHHRTMDETKQMFMNHTGKNEEQIENYIQAFAKRKFYSDFRQEMNRSVRKIIESWMK</sequence>
<keyword evidence="7" id="KW-1185">Reference proteome</keyword>
<gene>
    <name evidence="6" type="ORF">NMU03_04070</name>
</gene>
<dbReference type="InterPro" id="IPR016446">
    <property type="entry name" value="Flavin_OxRdtase_Frp"/>
</dbReference>
<dbReference type="PANTHER" id="PTHR43425:SF2">
    <property type="entry name" value="OXYGEN-INSENSITIVE NADPH NITROREDUCTASE"/>
    <property type="match status" value="1"/>
</dbReference>
<evidence type="ECO:0000256" key="1">
    <source>
        <dbReference type="ARBA" id="ARBA00008366"/>
    </source>
</evidence>
<name>A0ABY5I7S6_9FIRM</name>
<dbReference type="Gene3D" id="3.40.109.10">
    <property type="entry name" value="NADH Oxidase"/>
    <property type="match status" value="1"/>
</dbReference>